<evidence type="ECO:0000256" key="4">
    <source>
        <dbReference type="SAM" id="Phobius"/>
    </source>
</evidence>
<feature type="transmembrane region" description="Helical" evidence="4">
    <location>
        <begin position="86"/>
        <end position="106"/>
    </location>
</feature>
<keyword evidence="4" id="KW-1133">Transmembrane helix</keyword>
<dbReference type="EC" id="3.4.21.105" evidence="3"/>
<dbReference type="EMBL" id="KV922764">
    <property type="protein sequence ID" value="PIO40444.1"/>
    <property type="molecule type" value="Genomic_DNA"/>
</dbReference>
<keyword evidence="4" id="KW-0472">Membrane</keyword>
<evidence type="ECO:0000313" key="5">
    <source>
        <dbReference type="EMBL" id="PIO40444.1"/>
    </source>
</evidence>
<dbReference type="OrthoDB" id="418595at2759"/>
<comment type="catalytic activity">
    <reaction evidence="1">
        <text>Cleaves type-1 transmembrane domains using a catalytic dyad composed of serine and histidine that are contributed by different transmembrane domains.</text>
        <dbReference type="EC" id="3.4.21.105"/>
    </reaction>
</comment>
<dbReference type="AlphaFoldDB" id="A0A2G9SK55"/>
<name>A0A2G9SK55_AQUCT</name>
<evidence type="ECO:0000256" key="3">
    <source>
        <dbReference type="ARBA" id="ARBA00013039"/>
    </source>
</evidence>
<reference evidence="6" key="1">
    <citation type="journal article" date="2017" name="Nat. Commun.">
        <title>The North American bullfrog draft genome provides insight into hormonal regulation of long noncoding RNA.</title>
        <authorList>
            <person name="Hammond S.A."/>
            <person name="Warren R.L."/>
            <person name="Vandervalk B.P."/>
            <person name="Kucuk E."/>
            <person name="Khan H."/>
            <person name="Gibb E.A."/>
            <person name="Pandoh P."/>
            <person name="Kirk H."/>
            <person name="Zhao Y."/>
            <person name="Jones M."/>
            <person name="Mungall A.J."/>
            <person name="Coope R."/>
            <person name="Pleasance S."/>
            <person name="Moore R.A."/>
            <person name="Holt R.A."/>
            <person name="Round J.M."/>
            <person name="Ohora S."/>
            <person name="Walle B.V."/>
            <person name="Veldhoen N."/>
            <person name="Helbing C.C."/>
            <person name="Birol I."/>
        </authorList>
    </citation>
    <scope>NUCLEOTIDE SEQUENCE [LARGE SCALE GENOMIC DNA]</scope>
</reference>
<dbReference type="PANTHER" id="PTHR45840:SF6">
    <property type="entry name" value="RHOMBOID-RELATED PROTEIN 2"/>
    <property type="match status" value="1"/>
</dbReference>
<organism evidence="5 6">
    <name type="scientific">Aquarana catesbeiana</name>
    <name type="common">American bullfrog</name>
    <name type="synonym">Rana catesbeiana</name>
    <dbReference type="NCBI Taxonomy" id="8400"/>
    <lineage>
        <taxon>Eukaryota</taxon>
        <taxon>Metazoa</taxon>
        <taxon>Chordata</taxon>
        <taxon>Craniata</taxon>
        <taxon>Vertebrata</taxon>
        <taxon>Euteleostomi</taxon>
        <taxon>Amphibia</taxon>
        <taxon>Batrachia</taxon>
        <taxon>Anura</taxon>
        <taxon>Neobatrachia</taxon>
        <taxon>Ranoidea</taxon>
        <taxon>Ranidae</taxon>
        <taxon>Aquarana</taxon>
    </lineage>
</organism>
<sequence>TSTITIKMTSTELERMGGWEEENEEPAEDPPPKTCWDKFHTTISNWMLPADLRDKYLERTNCLPPPIFIIAISIAENFKDMVPLFGIFRILVIVVIVGTDVGFALFRRYISKVAGPRTYSDVNTFLIDLYDSLRGYFITLQCGFKKVYINNMGKELKWTYVKI</sequence>
<dbReference type="InterPro" id="IPR051739">
    <property type="entry name" value="Rhomboid_IM_Serine_Proteases"/>
</dbReference>
<dbReference type="GO" id="GO:0004252">
    <property type="term" value="F:serine-type endopeptidase activity"/>
    <property type="evidence" value="ECO:0007669"/>
    <property type="project" value="TreeGrafter"/>
</dbReference>
<keyword evidence="4" id="KW-0812">Transmembrane</keyword>
<keyword evidence="6" id="KW-1185">Reference proteome</keyword>
<feature type="non-terminal residue" evidence="5">
    <location>
        <position position="1"/>
    </location>
</feature>
<dbReference type="PANTHER" id="PTHR45840">
    <property type="entry name" value="RHOMBOID-RELATED PROTEIN"/>
    <property type="match status" value="1"/>
</dbReference>
<evidence type="ECO:0000256" key="1">
    <source>
        <dbReference type="ARBA" id="ARBA00000156"/>
    </source>
</evidence>
<accession>A0A2G9SK55</accession>
<proteinExistence type="inferred from homology"/>
<protein>
    <recommendedName>
        <fullName evidence="3">rhomboid protease</fullName>
        <ecNumber evidence="3">3.4.21.105</ecNumber>
    </recommendedName>
</protein>
<gene>
    <name evidence="5" type="ORF">AB205_0084970</name>
</gene>
<evidence type="ECO:0000256" key="2">
    <source>
        <dbReference type="ARBA" id="ARBA00009045"/>
    </source>
</evidence>
<dbReference type="Proteomes" id="UP000228934">
    <property type="component" value="Unassembled WGS sequence"/>
</dbReference>
<comment type="similarity">
    <text evidence="2">Belongs to the peptidase S54 family.</text>
</comment>
<evidence type="ECO:0000313" key="6">
    <source>
        <dbReference type="Proteomes" id="UP000228934"/>
    </source>
</evidence>